<keyword evidence="11" id="KW-1185">Reference proteome</keyword>
<evidence type="ECO:0000256" key="2">
    <source>
        <dbReference type="ARBA" id="ARBA00022527"/>
    </source>
</evidence>
<evidence type="ECO:0000256" key="6">
    <source>
        <dbReference type="ARBA" id="ARBA00022840"/>
    </source>
</evidence>
<evidence type="ECO:0000256" key="1">
    <source>
        <dbReference type="ARBA" id="ARBA00012513"/>
    </source>
</evidence>
<reference evidence="10 11" key="1">
    <citation type="submission" date="2019-06" db="EMBL/GenBank/DDBJ databases">
        <title>WGS assembly of Gossypium darwinii.</title>
        <authorList>
            <person name="Chen Z.J."/>
            <person name="Sreedasyam A."/>
            <person name="Ando A."/>
            <person name="Song Q."/>
            <person name="De L."/>
            <person name="Hulse-Kemp A."/>
            <person name="Ding M."/>
            <person name="Ye W."/>
            <person name="Kirkbride R."/>
            <person name="Jenkins J."/>
            <person name="Plott C."/>
            <person name="Lovell J."/>
            <person name="Lin Y.-M."/>
            <person name="Vaughn R."/>
            <person name="Liu B."/>
            <person name="Li W."/>
            <person name="Simpson S."/>
            <person name="Scheffler B."/>
            <person name="Saski C."/>
            <person name="Grover C."/>
            <person name="Hu G."/>
            <person name="Conover J."/>
            <person name="Carlson J."/>
            <person name="Shu S."/>
            <person name="Boston L."/>
            <person name="Williams M."/>
            <person name="Peterson D."/>
            <person name="Mcgee K."/>
            <person name="Jones D."/>
            <person name="Wendel J."/>
            <person name="Stelly D."/>
            <person name="Grimwood J."/>
            <person name="Schmutz J."/>
        </authorList>
    </citation>
    <scope>NUCLEOTIDE SEQUENCE [LARGE SCALE GENOMIC DNA]</scope>
    <source>
        <strain evidence="10">1808015.09</strain>
    </source>
</reference>
<dbReference type="GO" id="GO:0004674">
    <property type="term" value="F:protein serine/threonine kinase activity"/>
    <property type="evidence" value="ECO:0007669"/>
    <property type="project" value="UniProtKB-KW"/>
</dbReference>
<keyword evidence="4" id="KW-0547">Nucleotide-binding</keyword>
<feature type="transmembrane region" description="Helical" evidence="9">
    <location>
        <begin position="6"/>
        <end position="23"/>
    </location>
</feature>
<dbReference type="InterPro" id="IPR001611">
    <property type="entry name" value="Leu-rich_rpt"/>
</dbReference>
<keyword evidence="3" id="KW-0808">Transferase</keyword>
<dbReference type="EC" id="2.7.11.1" evidence="1"/>
<feature type="non-terminal residue" evidence="10">
    <location>
        <position position="1"/>
    </location>
</feature>
<gene>
    <name evidence="10" type="ORF">ES288_A11G131800v1</name>
</gene>
<dbReference type="Proteomes" id="UP000323506">
    <property type="component" value="Chromosome A11"/>
</dbReference>
<keyword evidence="9" id="KW-0812">Transmembrane</keyword>
<evidence type="ECO:0000256" key="3">
    <source>
        <dbReference type="ARBA" id="ARBA00022679"/>
    </source>
</evidence>
<dbReference type="GO" id="GO:0005524">
    <property type="term" value="F:ATP binding"/>
    <property type="evidence" value="ECO:0007669"/>
    <property type="project" value="UniProtKB-KW"/>
</dbReference>
<sequence>FSFLFPLFFFFFYTFLLSLFFLLSKNPNIFPHFLTIQTPSKFLFSFFLSNSTLHRYSSFFLPLLLSKPIQKFPPLSHHPITTKISLHFLSSSFFANWNEKYETSCNWSSIFYKNILGFPDPCVVEIAISRKDLLGYIPSAFGNLIYLERLNLHNNFFYGFIPNQLFNATSLHSLFLYGNNLSGLLPHLICKLPRFQNLDISYNSLSSSFPDKFKGLIPSTIEELNSLSGTLNLSYNHLSNNLPKSLGNLPVTVNLSYNLSQKIPETRYSSNQGPTAFLNNRLLYGFPLQYPLSKKFLQSLLKLSHFEFVQSISHLSSSSL</sequence>
<dbReference type="PANTHER" id="PTHR48005:SF13">
    <property type="entry name" value="SERINE_THREONINE-PROTEIN KINASE DDB_G0278509-RELATED"/>
    <property type="match status" value="1"/>
</dbReference>
<evidence type="ECO:0000256" key="9">
    <source>
        <dbReference type="SAM" id="Phobius"/>
    </source>
</evidence>
<evidence type="ECO:0000313" key="11">
    <source>
        <dbReference type="Proteomes" id="UP000323506"/>
    </source>
</evidence>
<proteinExistence type="predicted"/>
<accession>A0A5D2EJ98</accession>
<keyword evidence="9" id="KW-1133">Transmembrane helix</keyword>
<dbReference type="AlphaFoldDB" id="A0A5D2EJ98"/>
<evidence type="ECO:0000256" key="8">
    <source>
        <dbReference type="ARBA" id="ARBA00048679"/>
    </source>
</evidence>
<name>A0A5D2EJ98_GOSDA</name>
<dbReference type="InterPro" id="IPR032675">
    <property type="entry name" value="LRR_dom_sf"/>
</dbReference>
<organism evidence="10 11">
    <name type="scientific">Gossypium darwinii</name>
    <name type="common">Darwin's cotton</name>
    <name type="synonym">Gossypium barbadense var. darwinii</name>
    <dbReference type="NCBI Taxonomy" id="34276"/>
    <lineage>
        <taxon>Eukaryota</taxon>
        <taxon>Viridiplantae</taxon>
        <taxon>Streptophyta</taxon>
        <taxon>Embryophyta</taxon>
        <taxon>Tracheophyta</taxon>
        <taxon>Spermatophyta</taxon>
        <taxon>Magnoliopsida</taxon>
        <taxon>eudicotyledons</taxon>
        <taxon>Gunneridae</taxon>
        <taxon>Pentapetalae</taxon>
        <taxon>rosids</taxon>
        <taxon>malvids</taxon>
        <taxon>Malvales</taxon>
        <taxon>Malvaceae</taxon>
        <taxon>Malvoideae</taxon>
        <taxon>Gossypium</taxon>
    </lineage>
</organism>
<dbReference type="PANTHER" id="PTHR48005">
    <property type="entry name" value="LEUCINE RICH REPEAT KINASE 2"/>
    <property type="match status" value="1"/>
</dbReference>
<evidence type="ECO:0000256" key="5">
    <source>
        <dbReference type="ARBA" id="ARBA00022777"/>
    </source>
</evidence>
<evidence type="ECO:0000313" key="10">
    <source>
        <dbReference type="EMBL" id="TYG93704.1"/>
    </source>
</evidence>
<dbReference type="InterPro" id="IPR051420">
    <property type="entry name" value="Ser_Thr_Kinases_DiverseReg"/>
</dbReference>
<protein>
    <recommendedName>
        <fullName evidence="1">non-specific serine/threonine protein kinase</fullName>
        <ecNumber evidence="1">2.7.11.1</ecNumber>
    </recommendedName>
</protein>
<evidence type="ECO:0000256" key="4">
    <source>
        <dbReference type="ARBA" id="ARBA00022741"/>
    </source>
</evidence>
<dbReference type="Gene3D" id="3.80.10.10">
    <property type="entry name" value="Ribonuclease Inhibitor"/>
    <property type="match status" value="2"/>
</dbReference>
<comment type="catalytic activity">
    <reaction evidence="7">
        <text>L-threonyl-[protein] + ATP = O-phospho-L-threonyl-[protein] + ADP + H(+)</text>
        <dbReference type="Rhea" id="RHEA:46608"/>
        <dbReference type="Rhea" id="RHEA-COMP:11060"/>
        <dbReference type="Rhea" id="RHEA-COMP:11605"/>
        <dbReference type="ChEBI" id="CHEBI:15378"/>
        <dbReference type="ChEBI" id="CHEBI:30013"/>
        <dbReference type="ChEBI" id="CHEBI:30616"/>
        <dbReference type="ChEBI" id="CHEBI:61977"/>
        <dbReference type="ChEBI" id="CHEBI:456216"/>
        <dbReference type="EC" id="2.7.11.1"/>
    </reaction>
</comment>
<keyword evidence="5" id="KW-0418">Kinase</keyword>
<dbReference type="SUPFAM" id="SSF52058">
    <property type="entry name" value="L domain-like"/>
    <property type="match status" value="1"/>
</dbReference>
<comment type="catalytic activity">
    <reaction evidence="8">
        <text>L-seryl-[protein] + ATP = O-phospho-L-seryl-[protein] + ADP + H(+)</text>
        <dbReference type="Rhea" id="RHEA:17989"/>
        <dbReference type="Rhea" id="RHEA-COMP:9863"/>
        <dbReference type="Rhea" id="RHEA-COMP:11604"/>
        <dbReference type="ChEBI" id="CHEBI:15378"/>
        <dbReference type="ChEBI" id="CHEBI:29999"/>
        <dbReference type="ChEBI" id="CHEBI:30616"/>
        <dbReference type="ChEBI" id="CHEBI:83421"/>
        <dbReference type="ChEBI" id="CHEBI:456216"/>
        <dbReference type="EC" id="2.7.11.1"/>
    </reaction>
</comment>
<evidence type="ECO:0000256" key="7">
    <source>
        <dbReference type="ARBA" id="ARBA00047899"/>
    </source>
</evidence>
<keyword evidence="2" id="KW-0723">Serine/threonine-protein kinase</keyword>
<dbReference type="EMBL" id="CM017698">
    <property type="protein sequence ID" value="TYG93704.1"/>
    <property type="molecule type" value="Genomic_DNA"/>
</dbReference>
<dbReference type="Pfam" id="PF00560">
    <property type="entry name" value="LRR_1"/>
    <property type="match status" value="4"/>
</dbReference>
<keyword evidence="6" id="KW-0067">ATP-binding</keyword>
<keyword evidence="9" id="KW-0472">Membrane</keyword>